<protein>
    <recommendedName>
        <fullName evidence="4 10">Outer-membrane lipoprotein carrier protein</fullName>
    </recommendedName>
</protein>
<evidence type="ECO:0000313" key="12">
    <source>
        <dbReference type="Proteomes" id="UP000295765"/>
    </source>
</evidence>
<dbReference type="OrthoDB" id="9787361at2"/>
<dbReference type="RefSeq" id="WP_132544901.1">
    <property type="nucleotide sequence ID" value="NZ_SLWY01000021.1"/>
</dbReference>
<sequence>MTPASLFPSLPSWLLRIALVLLLGAGPALADTPVPRYFRELASLTADFRQTVYDPKGQPAQVSSGQVWMQKPGRFRWDYREPTRQIIVADGSRLWIYDEGLEQVTVRKLDAALGATPLALLSGAAPIDEAFKVGAARNRDGLSWTELTPKAEASDFRLLRVGFQGDRLAAIELEDAFGGRTRLVFEHLQRNAAIDAERFRFVPPKGVDVIGDVE</sequence>
<dbReference type="SUPFAM" id="SSF89392">
    <property type="entry name" value="Prokaryotic lipoproteins and lipoprotein localization factors"/>
    <property type="match status" value="1"/>
</dbReference>
<evidence type="ECO:0000313" key="11">
    <source>
        <dbReference type="EMBL" id="TCO78913.1"/>
    </source>
</evidence>
<accession>A0A4R2KY78</accession>
<proteinExistence type="inferred from homology"/>
<evidence type="ECO:0000256" key="5">
    <source>
        <dbReference type="ARBA" id="ARBA00022448"/>
    </source>
</evidence>
<dbReference type="EMBL" id="SLWY01000021">
    <property type="protein sequence ID" value="TCO78913.1"/>
    <property type="molecule type" value="Genomic_DNA"/>
</dbReference>
<dbReference type="HAMAP" id="MF_00240">
    <property type="entry name" value="LolA"/>
    <property type="match status" value="1"/>
</dbReference>
<keyword evidence="9 10" id="KW-0143">Chaperone</keyword>
<evidence type="ECO:0000256" key="2">
    <source>
        <dbReference type="ARBA" id="ARBA00007615"/>
    </source>
</evidence>
<dbReference type="AlphaFoldDB" id="A0A4R2KY78"/>
<comment type="function">
    <text evidence="10">Participates in the translocation of lipoproteins from the inner membrane to the outer membrane. Only forms a complex with a lipoprotein if the residue after the N-terminal Cys is not an aspartate (The Asp acts as a targeting signal to indicate that the lipoprotein should stay in the inner membrane).</text>
</comment>
<dbReference type="Pfam" id="PF03548">
    <property type="entry name" value="LolA"/>
    <property type="match status" value="1"/>
</dbReference>
<comment type="similarity">
    <text evidence="2 10">Belongs to the LolA family.</text>
</comment>
<evidence type="ECO:0000256" key="3">
    <source>
        <dbReference type="ARBA" id="ARBA00011245"/>
    </source>
</evidence>
<dbReference type="GO" id="GO:0042953">
    <property type="term" value="P:lipoprotein transport"/>
    <property type="evidence" value="ECO:0007669"/>
    <property type="project" value="InterPro"/>
</dbReference>
<dbReference type="PANTHER" id="PTHR35869:SF1">
    <property type="entry name" value="OUTER-MEMBRANE LIPOPROTEIN CARRIER PROTEIN"/>
    <property type="match status" value="1"/>
</dbReference>
<keyword evidence="6" id="KW-0732">Signal</keyword>
<keyword evidence="7 10" id="KW-0574">Periplasm</keyword>
<dbReference type="CDD" id="cd16325">
    <property type="entry name" value="LolA"/>
    <property type="match status" value="1"/>
</dbReference>
<keyword evidence="12" id="KW-1185">Reference proteome</keyword>
<evidence type="ECO:0000256" key="7">
    <source>
        <dbReference type="ARBA" id="ARBA00022764"/>
    </source>
</evidence>
<reference evidence="11 12" key="1">
    <citation type="submission" date="2019-03" db="EMBL/GenBank/DDBJ databases">
        <title>Genomic Encyclopedia of Type Strains, Phase IV (KMG-IV): sequencing the most valuable type-strain genomes for metagenomic binning, comparative biology and taxonomic classification.</title>
        <authorList>
            <person name="Goeker M."/>
        </authorList>
    </citation>
    <scope>NUCLEOTIDE SEQUENCE [LARGE SCALE GENOMIC DNA]</scope>
    <source>
        <strain evidence="11 12">DSM 25287</strain>
    </source>
</reference>
<gene>
    <name evidence="10" type="primary">lolA</name>
    <name evidence="11" type="ORF">EV699_12126</name>
</gene>
<comment type="caution">
    <text evidence="11">The sequence shown here is derived from an EMBL/GenBank/DDBJ whole genome shotgun (WGS) entry which is preliminary data.</text>
</comment>
<evidence type="ECO:0000256" key="9">
    <source>
        <dbReference type="ARBA" id="ARBA00023186"/>
    </source>
</evidence>
<dbReference type="InterPro" id="IPR018323">
    <property type="entry name" value="OM_lipoprot_carrier_LolA_Pbac"/>
</dbReference>
<name>A0A4R2KY78_9GAMM</name>
<organism evidence="11 12">
    <name type="scientific">Plasticicumulans lactativorans</name>
    <dbReference type="NCBI Taxonomy" id="1133106"/>
    <lineage>
        <taxon>Bacteria</taxon>
        <taxon>Pseudomonadati</taxon>
        <taxon>Pseudomonadota</taxon>
        <taxon>Gammaproteobacteria</taxon>
        <taxon>Candidatus Competibacteraceae</taxon>
        <taxon>Plasticicumulans</taxon>
    </lineage>
</organism>
<keyword evidence="11" id="KW-0449">Lipoprotein</keyword>
<keyword evidence="8 10" id="KW-0653">Protein transport</keyword>
<comment type="subunit">
    <text evidence="3 10">Monomer.</text>
</comment>
<dbReference type="Proteomes" id="UP000295765">
    <property type="component" value="Unassembled WGS sequence"/>
</dbReference>
<dbReference type="Gene3D" id="2.50.20.10">
    <property type="entry name" value="Lipoprotein localisation LolA/LolB/LppX"/>
    <property type="match status" value="1"/>
</dbReference>
<comment type="subcellular location">
    <subcellularLocation>
        <location evidence="1 10">Periplasm</location>
    </subcellularLocation>
</comment>
<evidence type="ECO:0000256" key="1">
    <source>
        <dbReference type="ARBA" id="ARBA00004418"/>
    </source>
</evidence>
<evidence type="ECO:0000256" key="4">
    <source>
        <dbReference type="ARBA" id="ARBA00014035"/>
    </source>
</evidence>
<evidence type="ECO:0000256" key="6">
    <source>
        <dbReference type="ARBA" id="ARBA00022729"/>
    </source>
</evidence>
<dbReference type="InterPro" id="IPR029046">
    <property type="entry name" value="LolA/LolB/LppX"/>
</dbReference>
<dbReference type="GO" id="GO:0030288">
    <property type="term" value="C:outer membrane-bounded periplasmic space"/>
    <property type="evidence" value="ECO:0007669"/>
    <property type="project" value="TreeGrafter"/>
</dbReference>
<dbReference type="NCBIfam" id="TIGR00547">
    <property type="entry name" value="lolA"/>
    <property type="match status" value="1"/>
</dbReference>
<dbReference type="GO" id="GO:0044874">
    <property type="term" value="P:lipoprotein localization to outer membrane"/>
    <property type="evidence" value="ECO:0007669"/>
    <property type="project" value="UniProtKB-UniRule"/>
</dbReference>
<dbReference type="PANTHER" id="PTHR35869">
    <property type="entry name" value="OUTER-MEMBRANE LIPOPROTEIN CARRIER PROTEIN"/>
    <property type="match status" value="1"/>
</dbReference>
<evidence type="ECO:0000256" key="8">
    <source>
        <dbReference type="ARBA" id="ARBA00022927"/>
    </source>
</evidence>
<keyword evidence="5 10" id="KW-0813">Transport</keyword>
<dbReference type="InterPro" id="IPR004564">
    <property type="entry name" value="OM_lipoprot_carrier_LolA-like"/>
</dbReference>
<evidence type="ECO:0000256" key="10">
    <source>
        <dbReference type="HAMAP-Rule" id="MF_00240"/>
    </source>
</evidence>